<evidence type="ECO:0000313" key="2">
    <source>
        <dbReference type="EMBL" id="MBP0723868.1"/>
    </source>
</evidence>
<accession>A0A940NS33</accession>
<evidence type="ECO:0000256" key="1">
    <source>
        <dbReference type="SAM" id="SignalP"/>
    </source>
</evidence>
<feature type="chain" id="PRO_5039086681" evidence="1">
    <location>
        <begin position="21"/>
        <end position="254"/>
    </location>
</feature>
<dbReference type="EMBL" id="JAGIYQ010000001">
    <property type="protein sequence ID" value="MBP0723868.1"/>
    <property type="molecule type" value="Genomic_DNA"/>
</dbReference>
<name>A0A940NS33_9BACI</name>
<keyword evidence="2" id="KW-0449">Lipoprotein</keyword>
<keyword evidence="3" id="KW-1185">Reference proteome</keyword>
<gene>
    <name evidence="2" type="ORF">J5Y03_01560</name>
</gene>
<comment type="caution">
    <text evidence="2">The sequence shown here is derived from an EMBL/GenBank/DDBJ whole genome shotgun (WGS) entry which is preliminary data.</text>
</comment>
<protein>
    <submittedName>
        <fullName evidence="2">YhcN/YlaJ family sporulation lipoprotein</fullName>
    </submittedName>
</protein>
<dbReference type="PROSITE" id="PS51257">
    <property type="entry name" value="PROKAR_LIPOPROTEIN"/>
    <property type="match status" value="1"/>
</dbReference>
<dbReference type="RefSeq" id="WP_209401713.1">
    <property type="nucleotide sequence ID" value="NZ_JAGIYQ010000001.1"/>
</dbReference>
<reference evidence="2" key="1">
    <citation type="submission" date="2021-04" db="EMBL/GenBank/DDBJ databases">
        <title>Genome seq and assembly of Bacillus sp.</title>
        <authorList>
            <person name="Chhetri G."/>
        </authorList>
    </citation>
    <scope>NUCLEOTIDE SEQUENCE</scope>
    <source>
        <strain evidence="2">RG28</strain>
    </source>
</reference>
<dbReference type="AlphaFoldDB" id="A0A940NS33"/>
<keyword evidence="1" id="KW-0732">Signal</keyword>
<organism evidence="2 3">
    <name type="scientific">Gottfriedia endophytica</name>
    <dbReference type="NCBI Taxonomy" id="2820819"/>
    <lineage>
        <taxon>Bacteria</taxon>
        <taxon>Bacillati</taxon>
        <taxon>Bacillota</taxon>
        <taxon>Bacilli</taxon>
        <taxon>Bacillales</taxon>
        <taxon>Bacillaceae</taxon>
        <taxon>Gottfriedia</taxon>
    </lineage>
</organism>
<feature type="signal peptide" evidence="1">
    <location>
        <begin position="1"/>
        <end position="20"/>
    </location>
</feature>
<dbReference type="InterPro" id="IPR019076">
    <property type="entry name" value="Spore_lipoprot_YhcN/YlaJ-like"/>
</dbReference>
<proteinExistence type="predicted"/>
<evidence type="ECO:0000313" key="3">
    <source>
        <dbReference type="Proteomes" id="UP000682134"/>
    </source>
</evidence>
<dbReference type="Proteomes" id="UP000682134">
    <property type="component" value="Unassembled WGS sequence"/>
</dbReference>
<dbReference type="Pfam" id="PF09580">
    <property type="entry name" value="Spore_YhcN_YlaJ"/>
    <property type="match status" value="1"/>
</dbReference>
<sequence>MNKKSLIITSSLIAALSLTACNMNTTKKPGVTNTSYKNVGYQNNPANPYPSNVSYTGNNRVNYSNGNDRINEGLSSEYINDGMVRDAKAGKGYGRYYTNNTLNTQNVTYRTAPNTNVVPTAPNTNTVPIVPYTNISTNPNANYDGKLSNLISTKVKQLNNVADANTLAVGNQILIAVDLKNHNVNENVARDQIKHHIAPNTVGKKVYVTFDPDVRNKVKDFTNRVKNNNVVPNATQDINNMINNVSNKAKNIVR</sequence>